<accession>D3PYD3</accession>
<dbReference type="HOGENOM" id="CLU_142819_2_0_11"/>
<dbReference type="RefSeq" id="WP_013017071.1">
    <property type="nucleotide sequence ID" value="NC_013947.1"/>
</dbReference>
<reference evidence="1 2" key="1">
    <citation type="journal article" date="2009" name="Stand. Genomic Sci.">
        <title>Complete genome sequence of Stackebrandtia nassauensis type strain (LLR-40K-21).</title>
        <authorList>
            <person name="Munk C."/>
            <person name="Lapidus A."/>
            <person name="Copeland A."/>
            <person name="Jando M."/>
            <person name="Mayilraj S."/>
            <person name="Glavina Del Rio T."/>
            <person name="Nolan M."/>
            <person name="Chen F."/>
            <person name="Lucas S."/>
            <person name="Tice H."/>
            <person name="Cheng J.F."/>
            <person name="Han C."/>
            <person name="Detter J.C."/>
            <person name="Bruce D."/>
            <person name="Goodwin L."/>
            <person name="Chain P."/>
            <person name="Pitluck S."/>
            <person name="Goker M."/>
            <person name="Ovchinikova G."/>
            <person name="Pati A."/>
            <person name="Ivanova N."/>
            <person name="Mavromatis K."/>
            <person name="Chen A."/>
            <person name="Palaniappan K."/>
            <person name="Land M."/>
            <person name="Hauser L."/>
            <person name="Chang Y.J."/>
            <person name="Jeffries C.D."/>
            <person name="Bristow J."/>
            <person name="Eisen J.A."/>
            <person name="Markowitz V."/>
            <person name="Hugenholtz P."/>
            <person name="Kyrpides N.C."/>
            <person name="Klenk H.P."/>
        </authorList>
    </citation>
    <scope>NUCLEOTIDE SEQUENCE [LARGE SCALE GENOMIC DNA]</scope>
    <source>
        <strain evidence="2">DSM 44728 / CIP 108903 / NRRL B-16338 / NBRC 102104 / LLR-40K-21</strain>
    </source>
</reference>
<dbReference type="eggNOG" id="ENOG5033C8D">
    <property type="taxonomic scope" value="Bacteria"/>
</dbReference>
<sequence length="111" mass="12246">MRKWVFVAGVAVGYVLGARAGRERYEQIAAMARRVRDNPTVRNVTGMLQDQAGQAAGACKDRLMATSLGERFFGERDEFAVGDDIKPRYWETVGVSTPARDNVGGNEPREP</sequence>
<protein>
    <submittedName>
        <fullName evidence="1">Uncharacterized protein</fullName>
    </submittedName>
</protein>
<keyword evidence="2" id="KW-1185">Reference proteome</keyword>
<dbReference type="STRING" id="446470.Snas_1804"/>
<dbReference type="AlphaFoldDB" id="D3PYD3"/>
<organism evidence="1 2">
    <name type="scientific">Stackebrandtia nassauensis (strain DSM 44728 / CIP 108903 / NRRL B-16338 / NBRC 102104 / LLR-40K-21)</name>
    <dbReference type="NCBI Taxonomy" id="446470"/>
    <lineage>
        <taxon>Bacteria</taxon>
        <taxon>Bacillati</taxon>
        <taxon>Actinomycetota</taxon>
        <taxon>Actinomycetes</taxon>
        <taxon>Glycomycetales</taxon>
        <taxon>Glycomycetaceae</taxon>
        <taxon>Stackebrandtia</taxon>
    </lineage>
</organism>
<dbReference type="KEGG" id="sna:Snas_1804"/>
<dbReference type="Proteomes" id="UP000000844">
    <property type="component" value="Chromosome"/>
</dbReference>
<dbReference type="OrthoDB" id="5125216at2"/>
<proteinExistence type="predicted"/>
<evidence type="ECO:0000313" key="2">
    <source>
        <dbReference type="Proteomes" id="UP000000844"/>
    </source>
</evidence>
<name>D3PYD3_STANL</name>
<evidence type="ECO:0000313" key="1">
    <source>
        <dbReference type="EMBL" id="ADD41500.1"/>
    </source>
</evidence>
<gene>
    <name evidence="1" type="ordered locus">Snas_1804</name>
</gene>
<dbReference type="EMBL" id="CP001778">
    <property type="protein sequence ID" value="ADD41500.1"/>
    <property type="molecule type" value="Genomic_DNA"/>
</dbReference>